<organism evidence="3 4">
    <name type="scientific">Pogonophryne albipinna</name>
    <dbReference type="NCBI Taxonomy" id="1090488"/>
    <lineage>
        <taxon>Eukaryota</taxon>
        <taxon>Metazoa</taxon>
        <taxon>Chordata</taxon>
        <taxon>Craniata</taxon>
        <taxon>Vertebrata</taxon>
        <taxon>Euteleostomi</taxon>
        <taxon>Actinopterygii</taxon>
        <taxon>Neopterygii</taxon>
        <taxon>Teleostei</taxon>
        <taxon>Neoteleostei</taxon>
        <taxon>Acanthomorphata</taxon>
        <taxon>Eupercaria</taxon>
        <taxon>Perciformes</taxon>
        <taxon>Notothenioidei</taxon>
        <taxon>Pogonophryne</taxon>
    </lineage>
</organism>
<evidence type="ECO:0000256" key="1">
    <source>
        <dbReference type="SAM" id="Phobius"/>
    </source>
</evidence>
<evidence type="ECO:0000313" key="4">
    <source>
        <dbReference type="Proteomes" id="UP001219934"/>
    </source>
</evidence>
<comment type="caution">
    <text evidence="3">The sequence shown here is derived from an EMBL/GenBank/DDBJ whole genome shotgun (WGS) entry which is preliminary data.</text>
</comment>
<feature type="signal peptide" evidence="2">
    <location>
        <begin position="1"/>
        <end position="21"/>
    </location>
</feature>
<name>A0AAD6F5I6_9TELE</name>
<feature type="chain" id="PRO_5042218168" evidence="2">
    <location>
        <begin position="22"/>
        <end position="132"/>
    </location>
</feature>
<accession>A0AAD6F5I6</accession>
<dbReference type="EMBL" id="JAPTMU010000115">
    <property type="protein sequence ID" value="KAJ4921567.1"/>
    <property type="molecule type" value="Genomic_DNA"/>
</dbReference>
<sequence>MTFTWLRLLFAAPLLLSAASSQYVSVKCNDTEEGQLVTIHCTYTLPQNCPIETTKTHVPVLLGIFVPVIALGIFGALFGKKIINRINKATPQDNNPDMERAVLHDNKELQELVLKPGNESAFLHFLFPCVRG</sequence>
<reference evidence="3" key="1">
    <citation type="submission" date="2022-11" db="EMBL/GenBank/DDBJ databases">
        <title>Chromosome-level genome of Pogonophryne albipinna.</title>
        <authorList>
            <person name="Jo E."/>
        </authorList>
    </citation>
    <scope>NUCLEOTIDE SEQUENCE</scope>
    <source>
        <strain evidence="3">SGF0006</strain>
        <tissue evidence="3">Muscle</tissue>
    </source>
</reference>
<evidence type="ECO:0000256" key="2">
    <source>
        <dbReference type="SAM" id="SignalP"/>
    </source>
</evidence>
<keyword evidence="1" id="KW-0812">Transmembrane</keyword>
<evidence type="ECO:0000313" key="3">
    <source>
        <dbReference type="EMBL" id="KAJ4921567.1"/>
    </source>
</evidence>
<feature type="transmembrane region" description="Helical" evidence="1">
    <location>
        <begin position="60"/>
        <end position="78"/>
    </location>
</feature>
<gene>
    <name evidence="3" type="ORF">JOQ06_022428</name>
</gene>
<protein>
    <submittedName>
        <fullName evidence="3">Uncharacterized protein</fullName>
    </submittedName>
</protein>
<keyword evidence="1" id="KW-1133">Transmembrane helix</keyword>
<proteinExistence type="predicted"/>
<dbReference type="Proteomes" id="UP001219934">
    <property type="component" value="Unassembled WGS sequence"/>
</dbReference>
<dbReference type="AlphaFoldDB" id="A0AAD6F5I6"/>
<keyword evidence="4" id="KW-1185">Reference proteome</keyword>
<keyword evidence="2" id="KW-0732">Signal</keyword>
<keyword evidence="1" id="KW-0472">Membrane</keyword>